<gene>
    <name evidence="1" type="ORF">B0T19DRAFT_132773</name>
</gene>
<dbReference type="Proteomes" id="UP001286456">
    <property type="component" value="Unassembled WGS sequence"/>
</dbReference>
<dbReference type="EMBL" id="JAUEPO010000002">
    <property type="protein sequence ID" value="KAK3333654.1"/>
    <property type="molecule type" value="Genomic_DNA"/>
</dbReference>
<protein>
    <submittedName>
        <fullName evidence="1">Uncharacterized protein</fullName>
    </submittedName>
</protein>
<comment type="caution">
    <text evidence="1">The sequence shown here is derived from an EMBL/GenBank/DDBJ whole genome shotgun (WGS) entry which is preliminary data.</text>
</comment>
<dbReference type="AlphaFoldDB" id="A0AAE0IYN3"/>
<organism evidence="1 2">
    <name type="scientific">Cercophora scortea</name>
    <dbReference type="NCBI Taxonomy" id="314031"/>
    <lineage>
        <taxon>Eukaryota</taxon>
        <taxon>Fungi</taxon>
        <taxon>Dikarya</taxon>
        <taxon>Ascomycota</taxon>
        <taxon>Pezizomycotina</taxon>
        <taxon>Sordariomycetes</taxon>
        <taxon>Sordariomycetidae</taxon>
        <taxon>Sordariales</taxon>
        <taxon>Lasiosphaeriaceae</taxon>
        <taxon>Cercophora</taxon>
    </lineage>
</organism>
<keyword evidence="2" id="KW-1185">Reference proteome</keyword>
<proteinExistence type="predicted"/>
<name>A0AAE0IYN3_9PEZI</name>
<evidence type="ECO:0000313" key="2">
    <source>
        <dbReference type="Proteomes" id="UP001286456"/>
    </source>
</evidence>
<reference evidence="1" key="1">
    <citation type="journal article" date="2023" name="Mol. Phylogenet. Evol.">
        <title>Genome-scale phylogeny and comparative genomics of the fungal order Sordariales.</title>
        <authorList>
            <person name="Hensen N."/>
            <person name="Bonometti L."/>
            <person name="Westerberg I."/>
            <person name="Brannstrom I.O."/>
            <person name="Guillou S."/>
            <person name="Cros-Aarteil S."/>
            <person name="Calhoun S."/>
            <person name="Haridas S."/>
            <person name="Kuo A."/>
            <person name="Mondo S."/>
            <person name="Pangilinan J."/>
            <person name="Riley R."/>
            <person name="LaButti K."/>
            <person name="Andreopoulos B."/>
            <person name="Lipzen A."/>
            <person name="Chen C."/>
            <person name="Yan M."/>
            <person name="Daum C."/>
            <person name="Ng V."/>
            <person name="Clum A."/>
            <person name="Steindorff A."/>
            <person name="Ohm R.A."/>
            <person name="Martin F."/>
            <person name="Silar P."/>
            <person name="Natvig D.O."/>
            <person name="Lalanne C."/>
            <person name="Gautier V."/>
            <person name="Ament-Velasquez S.L."/>
            <person name="Kruys A."/>
            <person name="Hutchinson M.I."/>
            <person name="Powell A.J."/>
            <person name="Barry K."/>
            <person name="Miller A.N."/>
            <person name="Grigoriev I.V."/>
            <person name="Debuchy R."/>
            <person name="Gladieux P."/>
            <person name="Hiltunen Thoren M."/>
            <person name="Johannesson H."/>
        </authorList>
    </citation>
    <scope>NUCLEOTIDE SEQUENCE</scope>
    <source>
        <strain evidence="1">SMH4131-1</strain>
    </source>
</reference>
<reference evidence="1" key="2">
    <citation type="submission" date="2023-06" db="EMBL/GenBank/DDBJ databases">
        <authorList>
            <consortium name="Lawrence Berkeley National Laboratory"/>
            <person name="Haridas S."/>
            <person name="Hensen N."/>
            <person name="Bonometti L."/>
            <person name="Westerberg I."/>
            <person name="Brannstrom I.O."/>
            <person name="Guillou S."/>
            <person name="Cros-Aarteil S."/>
            <person name="Calhoun S."/>
            <person name="Kuo A."/>
            <person name="Mondo S."/>
            <person name="Pangilinan J."/>
            <person name="Riley R."/>
            <person name="Labutti K."/>
            <person name="Andreopoulos B."/>
            <person name="Lipzen A."/>
            <person name="Chen C."/>
            <person name="Yanf M."/>
            <person name="Daum C."/>
            <person name="Ng V."/>
            <person name="Clum A."/>
            <person name="Steindorff A."/>
            <person name="Ohm R."/>
            <person name="Martin F."/>
            <person name="Silar P."/>
            <person name="Natvig D."/>
            <person name="Lalanne C."/>
            <person name="Gautier V."/>
            <person name="Ament-Velasquez S.L."/>
            <person name="Kruys A."/>
            <person name="Hutchinson M.I."/>
            <person name="Powell A.J."/>
            <person name="Barry K."/>
            <person name="Miller A.N."/>
            <person name="Grigoriev I.V."/>
            <person name="Debuchy R."/>
            <person name="Gladieux P."/>
            <person name="Thoren M.H."/>
            <person name="Johannesson H."/>
        </authorList>
    </citation>
    <scope>NUCLEOTIDE SEQUENCE</scope>
    <source>
        <strain evidence="1">SMH4131-1</strain>
    </source>
</reference>
<sequence>MFSTSVLQALSSYLFVCNAELSRLCSKGRQIEEESKSGLPLLYPVSYPNIGDLGDPSRLPIPGLPASGAPPPHTLGFQLRRPTRTPSPFINIQHTQQLGLPGRIIFTR</sequence>
<accession>A0AAE0IYN3</accession>
<evidence type="ECO:0000313" key="1">
    <source>
        <dbReference type="EMBL" id="KAK3333654.1"/>
    </source>
</evidence>